<feature type="domain" description="Core-binding (CB)" evidence="5">
    <location>
        <begin position="8"/>
        <end position="86"/>
    </location>
</feature>
<dbReference type="GO" id="GO:0006310">
    <property type="term" value="P:DNA recombination"/>
    <property type="evidence" value="ECO:0007669"/>
    <property type="project" value="UniProtKB-KW"/>
</dbReference>
<sequence>MKKQHPSPLWAESINLWLDSLKAAGYSPNTIGTRRCQMSALSRALEGDPRDVEGDDLLAHFAAKDWKPETRKGAKNACVSYFRWLKASGRSEADPSEFLPTVKRPEPHPRPCPDVVILAALRKATDGERLMLRLGAECGLRRFEIAKVHSRDAMRDLVGWSLAVVGKGDKQRIVPIGDDLALLIRSANGYLFPGRWSGHVESSYVGRHLSDLLGDGWTAHSLRHRYATTTYAVTRDLLLVSKLLGHASVETTQRYIAMPDDRLRAAVEATRLAA</sequence>
<dbReference type="GO" id="GO:0003677">
    <property type="term" value="F:DNA binding"/>
    <property type="evidence" value="ECO:0007669"/>
    <property type="project" value="UniProtKB-UniRule"/>
</dbReference>
<dbReference type="EMBL" id="NAQA01000006">
    <property type="protein sequence ID" value="OQM49800.1"/>
    <property type="molecule type" value="Genomic_DNA"/>
</dbReference>
<dbReference type="GO" id="GO:0015074">
    <property type="term" value="P:DNA integration"/>
    <property type="evidence" value="ECO:0007669"/>
    <property type="project" value="InterPro"/>
</dbReference>
<dbReference type="CDD" id="cd00397">
    <property type="entry name" value="DNA_BRE_C"/>
    <property type="match status" value="1"/>
</dbReference>
<dbReference type="PROSITE" id="PS51898">
    <property type="entry name" value="TYR_RECOMBINASE"/>
    <property type="match status" value="1"/>
</dbReference>
<gene>
    <name evidence="6" type="ORF">B5782_1549</name>
</gene>
<dbReference type="InterPro" id="IPR050090">
    <property type="entry name" value="Tyrosine_recombinase_XerCD"/>
</dbReference>
<dbReference type="Proteomes" id="UP000192666">
    <property type="component" value="Unassembled WGS sequence"/>
</dbReference>
<dbReference type="InterPro" id="IPR013762">
    <property type="entry name" value="Integrase-like_cat_sf"/>
</dbReference>
<accession>A0A1V8PMF8</accession>
<dbReference type="PANTHER" id="PTHR30349:SF64">
    <property type="entry name" value="PROPHAGE INTEGRASE INTD-RELATED"/>
    <property type="match status" value="1"/>
</dbReference>
<dbReference type="PANTHER" id="PTHR30349">
    <property type="entry name" value="PHAGE INTEGRASE-RELATED"/>
    <property type="match status" value="1"/>
</dbReference>
<dbReference type="Gene3D" id="1.10.443.10">
    <property type="entry name" value="Intergrase catalytic core"/>
    <property type="match status" value="1"/>
</dbReference>
<keyword evidence="1 3" id="KW-0238">DNA-binding</keyword>
<dbReference type="InterPro" id="IPR011010">
    <property type="entry name" value="DNA_brk_join_enz"/>
</dbReference>
<evidence type="ECO:0000256" key="1">
    <source>
        <dbReference type="ARBA" id="ARBA00023125"/>
    </source>
</evidence>
<dbReference type="InterPro" id="IPR002104">
    <property type="entry name" value="Integrase_catalytic"/>
</dbReference>
<protein>
    <submittedName>
        <fullName evidence="6">Integrase</fullName>
    </submittedName>
</protein>
<evidence type="ECO:0000256" key="3">
    <source>
        <dbReference type="PROSITE-ProRule" id="PRU01248"/>
    </source>
</evidence>
<dbReference type="PROSITE" id="PS51900">
    <property type="entry name" value="CB"/>
    <property type="match status" value="1"/>
</dbReference>
<dbReference type="RefSeq" id="WP_080788980.1">
    <property type="nucleotide sequence ID" value="NZ_NAQA01000006.1"/>
</dbReference>
<organism evidence="6 7">
    <name type="scientific">Bifidobacterium catenulatum</name>
    <dbReference type="NCBI Taxonomy" id="1686"/>
    <lineage>
        <taxon>Bacteria</taxon>
        <taxon>Bacillati</taxon>
        <taxon>Actinomycetota</taxon>
        <taxon>Actinomycetes</taxon>
        <taxon>Bifidobacteriales</taxon>
        <taxon>Bifidobacteriaceae</taxon>
        <taxon>Bifidobacterium</taxon>
    </lineage>
</organism>
<reference evidence="6 7" key="1">
    <citation type="submission" date="2017-03" db="EMBL/GenBank/DDBJ databases">
        <title>Maternal inheritance of bifidobacteria.</title>
        <authorList>
            <person name="Lugli G.A."/>
            <person name="Duranti S."/>
            <person name="Milani C."/>
            <person name="Mancabelli L."/>
        </authorList>
    </citation>
    <scope>NUCLEOTIDE SEQUENCE [LARGE SCALE GENOMIC DNA]</scope>
    <source>
        <strain evidence="6 7">1899B</strain>
    </source>
</reference>
<evidence type="ECO:0000313" key="7">
    <source>
        <dbReference type="Proteomes" id="UP000192666"/>
    </source>
</evidence>
<evidence type="ECO:0000313" key="6">
    <source>
        <dbReference type="EMBL" id="OQM49800.1"/>
    </source>
</evidence>
<evidence type="ECO:0000256" key="2">
    <source>
        <dbReference type="ARBA" id="ARBA00023172"/>
    </source>
</evidence>
<dbReference type="Pfam" id="PF00589">
    <property type="entry name" value="Phage_integrase"/>
    <property type="match status" value="1"/>
</dbReference>
<proteinExistence type="predicted"/>
<feature type="domain" description="Tyr recombinase" evidence="4">
    <location>
        <begin position="105"/>
        <end position="268"/>
    </location>
</feature>
<evidence type="ECO:0000259" key="4">
    <source>
        <dbReference type="PROSITE" id="PS51898"/>
    </source>
</evidence>
<dbReference type="AlphaFoldDB" id="A0A1V8PMF8"/>
<dbReference type="InterPro" id="IPR044068">
    <property type="entry name" value="CB"/>
</dbReference>
<evidence type="ECO:0000259" key="5">
    <source>
        <dbReference type="PROSITE" id="PS51900"/>
    </source>
</evidence>
<keyword evidence="2" id="KW-0233">DNA recombination</keyword>
<name>A0A1V8PMF8_9BIFI</name>
<dbReference type="SUPFAM" id="SSF56349">
    <property type="entry name" value="DNA breaking-rejoining enzymes"/>
    <property type="match status" value="1"/>
</dbReference>
<comment type="caution">
    <text evidence="6">The sequence shown here is derived from an EMBL/GenBank/DDBJ whole genome shotgun (WGS) entry which is preliminary data.</text>
</comment>